<evidence type="ECO:0000256" key="3">
    <source>
        <dbReference type="ARBA" id="ARBA00022989"/>
    </source>
</evidence>
<evidence type="ECO:0000313" key="8">
    <source>
        <dbReference type="EMBL" id="GER03080.1"/>
    </source>
</evidence>
<keyword evidence="5" id="KW-0813">Transport</keyword>
<feature type="transmembrane region" description="Helical" evidence="5">
    <location>
        <begin position="400"/>
        <end position="420"/>
    </location>
</feature>
<keyword evidence="5" id="KW-0874">Quinone</keyword>
<dbReference type="EC" id="7.1.1.-" evidence="5"/>
<comment type="catalytic activity">
    <reaction evidence="5">
        <text>a quinone + NADH + 5 H(+)(in) = a quinol + NAD(+) + 4 H(+)(out)</text>
        <dbReference type="Rhea" id="RHEA:57888"/>
        <dbReference type="ChEBI" id="CHEBI:15378"/>
        <dbReference type="ChEBI" id="CHEBI:24646"/>
        <dbReference type="ChEBI" id="CHEBI:57540"/>
        <dbReference type="ChEBI" id="CHEBI:57945"/>
        <dbReference type="ChEBI" id="CHEBI:132124"/>
    </reaction>
</comment>
<name>A0A5A7N6T8_9PROT</name>
<dbReference type="GO" id="GO:0050136">
    <property type="term" value="F:NADH dehydrogenase (quinone) (non-electrogenic) activity"/>
    <property type="evidence" value="ECO:0007669"/>
    <property type="project" value="UniProtKB-UniRule"/>
</dbReference>
<keyword evidence="5" id="KW-1003">Cell membrane</keyword>
<feature type="domain" description="NADH:quinone oxidoreductase/Mrp antiporter transmembrane" evidence="7">
    <location>
        <begin position="120"/>
        <end position="413"/>
    </location>
</feature>
<evidence type="ECO:0000256" key="2">
    <source>
        <dbReference type="ARBA" id="ARBA00022692"/>
    </source>
</evidence>
<dbReference type="Pfam" id="PF00361">
    <property type="entry name" value="Proton_antipo_M"/>
    <property type="match status" value="1"/>
</dbReference>
<dbReference type="InterPro" id="IPR010096">
    <property type="entry name" value="NADH-Q_OxRdtase_suN/2"/>
</dbReference>
<dbReference type="Proteomes" id="UP000324996">
    <property type="component" value="Unassembled WGS sequence"/>
</dbReference>
<feature type="transmembrane region" description="Helical" evidence="5">
    <location>
        <begin position="322"/>
        <end position="343"/>
    </location>
</feature>
<dbReference type="AlphaFoldDB" id="A0A5A7N6T8"/>
<feature type="transmembrane region" description="Helical" evidence="5">
    <location>
        <begin position="155"/>
        <end position="178"/>
    </location>
</feature>
<dbReference type="NCBIfam" id="NF004440">
    <property type="entry name" value="PRK05777.1-3"/>
    <property type="match status" value="1"/>
</dbReference>
<evidence type="ECO:0000256" key="1">
    <source>
        <dbReference type="ARBA" id="ARBA00004127"/>
    </source>
</evidence>
<dbReference type="HAMAP" id="MF_00445">
    <property type="entry name" value="NDH1_NuoN_1"/>
    <property type="match status" value="1"/>
</dbReference>
<feature type="transmembrane region" description="Helical" evidence="5">
    <location>
        <begin position="269"/>
        <end position="288"/>
    </location>
</feature>
<feature type="transmembrane region" description="Helical" evidence="5">
    <location>
        <begin position="6"/>
        <end position="27"/>
    </location>
</feature>
<keyword evidence="3 5" id="KW-1133">Transmembrane helix</keyword>
<comment type="subcellular location">
    <subcellularLocation>
        <location evidence="5">Cell membrane</location>
        <topology evidence="5">Multi-pass membrane protein</topology>
    </subcellularLocation>
    <subcellularLocation>
        <location evidence="1">Endomembrane system</location>
        <topology evidence="1">Multi-pass membrane protein</topology>
    </subcellularLocation>
    <subcellularLocation>
        <location evidence="6">Membrane</location>
        <topology evidence="6">Multi-pass membrane protein</topology>
    </subcellularLocation>
</comment>
<dbReference type="EMBL" id="BKCN01000002">
    <property type="protein sequence ID" value="GER03080.1"/>
    <property type="molecule type" value="Genomic_DNA"/>
</dbReference>
<dbReference type="GO" id="GO:0042773">
    <property type="term" value="P:ATP synthesis coupled electron transport"/>
    <property type="evidence" value="ECO:0007669"/>
    <property type="project" value="InterPro"/>
</dbReference>
<organism evidence="8 9">
    <name type="scientific">Iodidimonas nitroreducens</name>
    <dbReference type="NCBI Taxonomy" id="1236968"/>
    <lineage>
        <taxon>Bacteria</taxon>
        <taxon>Pseudomonadati</taxon>
        <taxon>Pseudomonadota</taxon>
        <taxon>Alphaproteobacteria</taxon>
        <taxon>Iodidimonadales</taxon>
        <taxon>Iodidimonadaceae</taxon>
        <taxon>Iodidimonas</taxon>
    </lineage>
</organism>
<dbReference type="PANTHER" id="PTHR22773">
    <property type="entry name" value="NADH DEHYDROGENASE"/>
    <property type="match status" value="1"/>
</dbReference>
<comment type="caution">
    <text evidence="8">The sequence shown here is derived from an EMBL/GenBank/DDBJ whole genome shotgun (WGS) entry which is preliminary data.</text>
</comment>
<comment type="subunit">
    <text evidence="5">NDH-1 is composed of 14 different subunits. Subunits NuoA, H, J, K, L, M, N constitute the membrane sector of the complex.</text>
</comment>
<keyword evidence="2 5" id="KW-0812">Transmembrane</keyword>
<dbReference type="GO" id="GO:0012505">
    <property type="term" value="C:endomembrane system"/>
    <property type="evidence" value="ECO:0007669"/>
    <property type="project" value="UniProtKB-SubCell"/>
</dbReference>
<dbReference type="NCBIfam" id="TIGR01770">
    <property type="entry name" value="NDH_I_N"/>
    <property type="match status" value="1"/>
</dbReference>
<proteinExistence type="inferred from homology"/>
<sequence length="477" mass="50763">MPDVLTVLPELILALGAMGLLMIGVFNQDKSFGLLNWLASGLFLAAFITMIATSSGRVTAFGGLFITDDFALFMKTVILTGAIFALGLSGQYLRERGIARFEYPVLIVLAVLGMMMMVSANDLLSLYIGLELQSLSLYILAAFNRDKLRSSEAGLKYFVLGALSSGLMLYGISLIYGFSGSTSFEAIAAYGAGDGANAIGLIFGIVFLISGLAFKVSAVPFHMWTPDVYEGAPTPVTAFFGIAPKVAAMALFIRALIVPFPDLVDQWQQVVIALSVASMVLGAFAALMQTNIKRLMAYSSIAHMGYALTGLATGTIDGVQGVLVYMAIYMVMTAGTFALILSMRRKDGLTEDIADLAGLAKSRPALAAAMAILMFSMAGIPLLAGFFAKLYVFLAVVNAGLYWLAVVGFVTSTVGAVYYLRIVKLMYFDEPNETIEPLKDRGIATVGFVSAALNSPLHLVLIWPLTVAAGVAAQSLF</sequence>
<keyword evidence="5" id="KW-0520">NAD</keyword>
<evidence type="ECO:0000256" key="6">
    <source>
        <dbReference type="RuleBase" id="RU000320"/>
    </source>
</evidence>
<feature type="transmembrane region" description="Helical" evidence="5">
    <location>
        <begin position="236"/>
        <end position="257"/>
    </location>
</feature>
<keyword evidence="5" id="KW-0830">Ubiquinone</keyword>
<feature type="transmembrane region" description="Helical" evidence="5">
    <location>
        <begin position="364"/>
        <end position="388"/>
    </location>
</feature>
<comment type="similarity">
    <text evidence="5">Belongs to the complex I subunit 2 family.</text>
</comment>
<dbReference type="GO" id="GO:0005886">
    <property type="term" value="C:plasma membrane"/>
    <property type="evidence" value="ECO:0007669"/>
    <property type="project" value="UniProtKB-SubCell"/>
</dbReference>
<evidence type="ECO:0000259" key="7">
    <source>
        <dbReference type="Pfam" id="PF00361"/>
    </source>
</evidence>
<dbReference type="RefSeq" id="WP_042084443.1">
    <property type="nucleotide sequence ID" value="NZ_BKCN01000002.1"/>
</dbReference>
<dbReference type="PRINTS" id="PR01434">
    <property type="entry name" value="NADHDHGNASE5"/>
</dbReference>
<dbReference type="InterPro" id="IPR001750">
    <property type="entry name" value="ND/Mrp_TM"/>
</dbReference>
<comment type="function">
    <text evidence="5">NDH-1 shuttles electrons from NADH, via FMN and iron-sulfur (Fe-S) centers, to quinones in the respiratory chain. The immediate electron acceptor for the enzyme in this species is believed to be ubiquinone. Couples the redox reaction to proton translocation (for every two electrons transferred, four hydrogen ions are translocated across the cytoplasmic membrane), and thus conserves the redox energy in a proton gradient.</text>
</comment>
<feature type="transmembrane region" description="Helical" evidence="5">
    <location>
        <begin position="34"/>
        <end position="52"/>
    </location>
</feature>
<feature type="transmembrane region" description="Helical" evidence="5">
    <location>
        <begin position="72"/>
        <end position="89"/>
    </location>
</feature>
<feature type="transmembrane region" description="Helical" evidence="5">
    <location>
        <begin position="101"/>
        <end position="118"/>
    </location>
</feature>
<keyword evidence="5" id="KW-1278">Translocase</keyword>
<gene>
    <name evidence="5 8" type="primary">nuoN</name>
    <name evidence="8" type="ORF">JCM17846_07620</name>
</gene>
<accession>A0A5A7N6T8</accession>
<evidence type="ECO:0000256" key="5">
    <source>
        <dbReference type="HAMAP-Rule" id="MF_00445"/>
    </source>
</evidence>
<dbReference type="GO" id="GO:0048038">
    <property type="term" value="F:quinone binding"/>
    <property type="evidence" value="ECO:0007669"/>
    <property type="project" value="UniProtKB-KW"/>
</dbReference>
<keyword evidence="4 5" id="KW-0472">Membrane</keyword>
<feature type="transmembrane region" description="Helical" evidence="5">
    <location>
        <begin position="198"/>
        <end position="224"/>
    </location>
</feature>
<dbReference type="GO" id="GO:0008137">
    <property type="term" value="F:NADH dehydrogenase (ubiquinone) activity"/>
    <property type="evidence" value="ECO:0007669"/>
    <property type="project" value="InterPro"/>
</dbReference>
<keyword evidence="9" id="KW-1185">Reference proteome</keyword>
<protein>
    <recommendedName>
        <fullName evidence="5">NADH-quinone oxidoreductase subunit N</fullName>
        <ecNumber evidence="5">7.1.1.-</ecNumber>
    </recommendedName>
    <alternativeName>
        <fullName evidence="5">NADH dehydrogenase I subunit N</fullName>
    </alternativeName>
    <alternativeName>
        <fullName evidence="5">NDH-1 subunit N</fullName>
    </alternativeName>
</protein>
<evidence type="ECO:0000256" key="4">
    <source>
        <dbReference type="ARBA" id="ARBA00023136"/>
    </source>
</evidence>
<reference evidence="8 9" key="1">
    <citation type="submission" date="2019-09" db="EMBL/GenBank/DDBJ databases">
        <title>NBRP : Genome information of microbial organism related human and environment.</title>
        <authorList>
            <person name="Hattori M."/>
            <person name="Oshima K."/>
            <person name="Inaba H."/>
            <person name="Suda W."/>
            <person name="Sakamoto M."/>
            <person name="Iino T."/>
            <person name="Kitahara M."/>
            <person name="Oshida Y."/>
            <person name="Iida T."/>
            <person name="Kudo T."/>
            <person name="Itoh T."/>
            <person name="Ohkuma M."/>
        </authorList>
    </citation>
    <scope>NUCLEOTIDE SEQUENCE [LARGE SCALE GENOMIC DNA]</scope>
    <source>
        <strain evidence="8 9">Q-1</strain>
    </source>
</reference>
<evidence type="ECO:0000313" key="9">
    <source>
        <dbReference type="Proteomes" id="UP000324996"/>
    </source>
</evidence>